<dbReference type="EMBL" id="JAELUR010000011">
    <property type="protein sequence ID" value="KAG7425282.1"/>
    <property type="molecule type" value="Genomic_DNA"/>
</dbReference>
<dbReference type="PANTHER" id="PTHR37012:SF7">
    <property type="entry name" value="B-ZIP TRANSCRIPTION FACTOR (EUROFUNG)-RELATED"/>
    <property type="match status" value="1"/>
</dbReference>
<comment type="caution">
    <text evidence="2">The sequence shown here is derived from an EMBL/GenBank/DDBJ whole genome shotgun (WGS) entry which is preliminary data.</text>
</comment>
<reference evidence="2" key="1">
    <citation type="submission" date="2021-04" db="EMBL/GenBank/DDBJ databases">
        <title>First draft genome resource for Brassicaceae pathogens Fusarium oxysporum f. sp. raphani and Fusarium oxysporum f. sp. rapae.</title>
        <authorList>
            <person name="Asai S."/>
        </authorList>
    </citation>
    <scope>NUCLEOTIDE SEQUENCE</scope>
    <source>
        <strain evidence="2">Tf1262</strain>
    </source>
</reference>
<gene>
    <name evidence="2" type="ORF">Forpi1262_v013643</name>
</gene>
<evidence type="ECO:0000313" key="2">
    <source>
        <dbReference type="EMBL" id="KAG7425282.1"/>
    </source>
</evidence>
<protein>
    <recommendedName>
        <fullName evidence="4">BZIP domain-containing protein</fullName>
    </recommendedName>
</protein>
<proteinExistence type="predicted"/>
<feature type="region of interest" description="Disordered" evidence="1">
    <location>
        <begin position="1"/>
        <end position="32"/>
    </location>
</feature>
<dbReference type="InterPro" id="IPR021833">
    <property type="entry name" value="DUF3425"/>
</dbReference>
<dbReference type="Pfam" id="PF11905">
    <property type="entry name" value="DUF3425"/>
    <property type="match status" value="1"/>
</dbReference>
<organism evidence="2 3">
    <name type="scientific">Fusarium oxysporum f. sp. raphani</name>
    <dbReference type="NCBI Taxonomy" id="96318"/>
    <lineage>
        <taxon>Eukaryota</taxon>
        <taxon>Fungi</taxon>
        <taxon>Dikarya</taxon>
        <taxon>Ascomycota</taxon>
        <taxon>Pezizomycotina</taxon>
        <taxon>Sordariomycetes</taxon>
        <taxon>Hypocreomycetidae</taxon>
        <taxon>Hypocreales</taxon>
        <taxon>Nectriaceae</taxon>
        <taxon>Fusarium</taxon>
        <taxon>Fusarium oxysporum species complex</taxon>
    </lineage>
</organism>
<feature type="compositionally biased region" description="Basic and acidic residues" evidence="1">
    <location>
        <begin position="18"/>
        <end position="32"/>
    </location>
</feature>
<accession>A0A8J5PR35</accession>
<evidence type="ECO:0008006" key="4">
    <source>
        <dbReference type="Google" id="ProtNLM"/>
    </source>
</evidence>
<evidence type="ECO:0000313" key="3">
    <source>
        <dbReference type="Proteomes" id="UP000693942"/>
    </source>
</evidence>
<evidence type="ECO:0000256" key="1">
    <source>
        <dbReference type="SAM" id="MobiDB-lite"/>
    </source>
</evidence>
<feature type="compositionally biased region" description="Polar residues" evidence="1">
    <location>
        <begin position="1"/>
        <end position="10"/>
    </location>
</feature>
<dbReference type="CDD" id="cd14688">
    <property type="entry name" value="bZIP_YAP"/>
    <property type="match status" value="1"/>
</dbReference>
<feature type="compositionally biased region" description="Low complexity" evidence="1">
    <location>
        <begin position="115"/>
        <end position="124"/>
    </location>
</feature>
<dbReference type="PANTHER" id="PTHR37012">
    <property type="entry name" value="B-ZIP TRANSCRIPTION FACTOR (EUROFUNG)-RELATED"/>
    <property type="match status" value="1"/>
</dbReference>
<name>A0A8J5PR35_FUSOX</name>
<sequence>MYSETQTSTAEARRLKKRELDRKAQRLARERTKSRIAQLESMVDNLRQDDSNAQIATLMDQLGKVTKERDNLLQVLDSLGSTIRRHIGDTTNATTTSEQRSETKSESPAYAGPAQSQSQSQSQSTSNERIVPVMTQRAASETSNSTILELPINHPPPHDPFTYDGWNYAVTTEHYPTTMAFDNSILPPAGNGFIPIQPLLPNLPPTPEEDDVIIPKAPVLCHCSSPASCASGYHDVKPNIWRAINETLVKPTKLSAEEMAIEEYNAEDIPVRAMIEGWDSIERAGKMTPTWRKLRRADELCFTNCADTERLAAMRICHLLITYHGDPTMERRANLPRWYWNRPSQALPHSYGIDFFVWPGLRERLIFSQHQYCNNSFWELLQTNLKILWTDSFQDTFYHNAHTGKYHISPLFEQRIRDINAWTMSTDFFQHFPELSEDIPAYMGIPASMGECIHQLLCRRVGGGMRMMRVKYIKDRGQLYVSSRQLFQ</sequence>
<dbReference type="Proteomes" id="UP000693942">
    <property type="component" value="Unassembled WGS sequence"/>
</dbReference>
<dbReference type="AlphaFoldDB" id="A0A8J5PR35"/>
<feature type="region of interest" description="Disordered" evidence="1">
    <location>
        <begin position="87"/>
        <end position="129"/>
    </location>
</feature>
<feature type="compositionally biased region" description="Polar residues" evidence="1">
    <location>
        <begin position="89"/>
        <end position="98"/>
    </location>
</feature>